<evidence type="ECO:0000256" key="2">
    <source>
        <dbReference type="ARBA" id="ARBA00004811"/>
    </source>
</evidence>
<dbReference type="GO" id="GO:0008652">
    <property type="term" value="P:amino acid biosynthetic process"/>
    <property type="evidence" value="ECO:0007669"/>
    <property type="project" value="UniProtKB-KW"/>
</dbReference>
<comment type="function">
    <text evidence="1 9">Catalyzes the transfer of the enolpyruvyl moiety of phosphoenolpyruvate (PEP) to the 5-hydroxyl of shikimate-3-phosphate (S3P) to produce enolpyruvyl shikimate-3-phosphate and inorganic phosphate.</text>
</comment>
<proteinExistence type="inferred from homology"/>
<dbReference type="Pfam" id="PF00275">
    <property type="entry name" value="EPSP_synthase"/>
    <property type="match status" value="1"/>
</dbReference>
<evidence type="ECO:0000256" key="9">
    <source>
        <dbReference type="HAMAP-Rule" id="MF_00210"/>
    </source>
</evidence>
<dbReference type="SUPFAM" id="SSF55205">
    <property type="entry name" value="EPT/RTPC-like"/>
    <property type="match status" value="1"/>
</dbReference>
<organism evidence="11 12">
    <name type="scientific">Hydrogenobacter hydrogenophilus</name>
    <dbReference type="NCBI Taxonomy" id="35835"/>
    <lineage>
        <taxon>Bacteria</taxon>
        <taxon>Pseudomonadati</taxon>
        <taxon>Aquificota</taxon>
        <taxon>Aquificia</taxon>
        <taxon>Aquificales</taxon>
        <taxon>Aquificaceae</taxon>
        <taxon>Hydrogenobacter</taxon>
    </lineage>
</organism>
<dbReference type="InterPro" id="IPR036968">
    <property type="entry name" value="Enolpyruvate_Tfrase_sf"/>
</dbReference>
<dbReference type="InterPro" id="IPR006264">
    <property type="entry name" value="EPSP_synthase"/>
</dbReference>
<sequence>MLTLKKIKMVKGEIRVPSDKSISHRAILISSIAEGKSVIRNWLVSEDTKATFNAVLQLGVKAHMKGNEVIIEGRDYLFNEPSNILDAKNSGTTARLLMGVLSTQDFFSVITGDESLRNRPMLRVVEPLRQMGAWLDGREKGNKLPVAIRGGKLKGISFFNKRASAQVKSALLLASLKADGITEITEPYLSRDHTERMLRLFGAEITQLEGVDGHIVKIKGGQKLYGCEVYCPADPSSSAFFVALAVLIEGSELILKDVLVNPTRDGFFRKLKQMGAHIEYLNLREISGEPIADIWVKGKGRLRGINVGEEDIPSVIDELPLLALIMSLAEGTSSVRGAQELRVKESDRIKAVVENLRSMGAKIEEYEDGFYIEGVEKLRGAYIRTYKDHRIAMTFSIAGLVADGETIIDNPECVSVSYPDFFKDLERLTHQT</sequence>
<evidence type="ECO:0000256" key="5">
    <source>
        <dbReference type="ARBA" id="ARBA00022605"/>
    </source>
</evidence>
<dbReference type="InterPro" id="IPR001986">
    <property type="entry name" value="Enolpyruvate_Tfrase_dom"/>
</dbReference>
<feature type="binding site" evidence="9">
    <location>
        <position position="25"/>
    </location>
    <ligand>
        <name>3-phosphoshikimate</name>
        <dbReference type="ChEBI" id="CHEBI:145989"/>
    </ligand>
</feature>
<evidence type="ECO:0000256" key="4">
    <source>
        <dbReference type="ARBA" id="ARBA00022490"/>
    </source>
</evidence>
<dbReference type="EMBL" id="OBEN01000009">
    <property type="protein sequence ID" value="SNZ15787.1"/>
    <property type="molecule type" value="Genomic_DNA"/>
</dbReference>
<feature type="binding site" evidence="9">
    <location>
        <position position="317"/>
    </location>
    <ligand>
        <name>3-phosphoshikimate</name>
        <dbReference type="ChEBI" id="CHEBI:145989"/>
    </ligand>
</feature>
<dbReference type="Gene3D" id="3.65.10.10">
    <property type="entry name" value="Enolpyruvate transferase domain"/>
    <property type="match status" value="2"/>
</dbReference>
<accession>A0A285P3F5</accession>
<feature type="binding site" evidence="9">
    <location>
        <position position="344"/>
    </location>
    <ligand>
        <name>3-phosphoshikimate</name>
        <dbReference type="ChEBI" id="CHEBI:145989"/>
    </ligand>
</feature>
<feature type="binding site" evidence="9">
    <location>
        <position position="166"/>
    </location>
    <ligand>
        <name>phosphoenolpyruvate</name>
        <dbReference type="ChEBI" id="CHEBI:58702"/>
    </ligand>
</feature>
<dbReference type="Proteomes" id="UP000218627">
    <property type="component" value="Unassembled WGS sequence"/>
</dbReference>
<dbReference type="FunFam" id="3.65.10.10:FF:000005">
    <property type="entry name" value="3-phosphoshikimate 1-carboxyvinyltransferase"/>
    <property type="match status" value="1"/>
</dbReference>
<dbReference type="PANTHER" id="PTHR21090:SF5">
    <property type="entry name" value="PENTAFUNCTIONAL AROM POLYPEPTIDE"/>
    <property type="match status" value="1"/>
</dbReference>
<feature type="binding site" evidence="9">
    <location>
        <position position="21"/>
    </location>
    <ligand>
        <name>3-phosphoshikimate</name>
        <dbReference type="ChEBI" id="CHEBI:145989"/>
    </ligand>
</feature>
<feature type="binding site" evidence="9">
    <location>
        <position position="348"/>
    </location>
    <ligand>
        <name>phosphoenolpyruvate</name>
        <dbReference type="ChEBI" id="CHEBI:58702"/>
    </ligand>
</feature>
<feature type="active site" description="Proton acceptor" evidence="9">
    <location>
        <position position="317"/>
    </location>
</feature>
<dbReference type="InterPro" id="IPR023193">
    <property type="entry name" value="EPSP_synthase_CS"/>
</dbReference>
<feature type="domain" description="Enolpyruvate transferase" evidence="10">
    <location>
        <begin position="5"/>
        <end position="425"/>
    </location>
</feature>
<dbReference type="EC" id="2.5.1.19" evidence="9"/>
<feature type="binding site" evidence="9">
    <location>
        <position position="164"/>
    </location>
    <ligand>
        <name>3-phosphoshikimate</name>
        <dbReference type="ChEBI" id="CHEBI:145989"/>
    </ligand>
</feature>
<dbReference type="PANTHER" id="PTHR21090">
    <property type="entry name" value="AROM/DEHYDROQUINATE SYNTHASE"/>
    <property type="match status" value="1"/>
</dbReference>
<evidence type="ECO:0000256" key="3">
    <source>
        <dbReference type="ARBA" id="ARBA00009948"/>
    </source>
</evidence>
<keyword evidence="6 9" id="KW-0808">Transferase</keyword>
<feature type="binding site" evidence="9">
    <location>
        <position position="119"/>
    </location>
    <ligand>
        <name>phosphoenolpyruvate</name>
        <dbReference type="ChEBI" id="CHEBI:58702"/>
    </ligand>
</feature>
<feature type="binding site" evidence="9">
    <location>
        <position position="166"/>
    </location>
    <ligand>
        <name>3-phosphoshikimate</name>
        <dbReference type="ChEBI" id="CHEBI:145989"/>
    </ligand>
</feature>
<dbReference type="AlphaFoldDB" id="A0A285P3F5"/>
<comment type="similarity">
    <text evidence="3 9">Belongs to the EPSP synthase family.</text>
</comment>
<dbReference type="InterPro" id="IPR013792">
    <property type="entry name" value="RNA3'P_cycl/enolpyr_Trfase_a/b"/>
</dbReference>
<evidence type="ECO:0000313" key="12">
    <source>
        <dbReference type="Proteomes" id="UP000218627"/>
    </source>
</evidence>
<evidence type="ECO:0000256" key="8">
    <source>
        <dbReference type="ARBA" id="ARBA00044633"/>
    </source>
</evidence>
<feature type="binding site" evidence="9">
    <location>
        <position position="390"/>
    </location>
    <ligand>
        <name>phosphoenolpyruvate</name>
        <dbReference type="ChEBI" id="CHEBI:58702"/>
    </ligand>
</feature>
<evidence type="ECO:0000256" key="7">
    <source>
        <dbReference type="ARBA" id="ARBA00023141"/>
    </source>
</evidence>
<comment type="subunit">
    <text evidence="9">Monomer.</text>
</comment>
<keyword evidence="12" id="KW-1185">Reference proteome</keyword>
<keyword evidence="4 9" id="KW-0963">Cytoplasm</keyword>
<dbReference type="GO" id="GO:0009073">
    <property type="term" value="P:aromatic amino acid family biosynthetic process"/>
    <property type="evidence" value="ECO:0007669"/>
    <property type="project" value="UniProtKB-KW"/>
</dbReference>
<dbReference type="FunFam" id="3.65.10.10:FF:000006">
    <property type="entry name" value="3-phosphoshikimate 1-carboxyvinyltransferase"/>
    <property type="match status" value="1"/>
</dbReference>
<reference evidence="12" key="1">
    <citation type="submission" date="2017-09" db="EMBL/GenBank/DDBJ databases">
        <authorList>
            <person name="Varghese N."/>
            <person name="Submissions S."/>
        </authorList>
    </citation>
    <scope>NUCLEOTIDE SEQUENCE [LARGE SCALE GENOMIC DNA]</scope>
    <source>
        <strain evidence="12">DSM 2913</strain>
    </source>
</reference>
<evidence type="ECO:0000256" key="1">
    <source>
        <dbReference type="ARBA" id="ARBA00002174"/>
    </source>
</evidence>
<feature type="binding site" evidence="9">
    <location>
        <position position="20"/>
    </location>
    <ligand>
        <name>3-phosphoshikimate</name>
        <dbReference type="ChEBI" id="CHEBI:145989"/>
    </ligand>
</feature>
<dbReference type="CDD" id="cd01556">
    <property type="entry name" value="EPSP_synthase"/>
    <property type="match status" value="1"/>
</dbReference>
<keyword evidence="7 9" id="KW-0057">Aromatic amino acid biosynthesis</keyword>
<dbReference type="RefSeq" id="WP_096602865.1">
    <property type="nucleotide sequence ID" value="NZ_OBEN01000009.1"/>
</dbReference>
<dbReference type="GO" id="GO:0005737">
    <property type="term" value="C:cytoplasm"/>
    <property type="evidence" value="ECO:0007669"/>
    <property type="project" value="UniProtKB-SubCell"/>
</dbReference>
<feature type="binding site" evidence="9">
    <location>
        <position position="91"/>
    </location>
    <ligand>
        <name>phosphoenolpyruvate</name>
        <dbReference type="ChEBI" id="CHEBI:58702"/>
    </ligand>
</feature>
<dbReference type="OrthoDB" id="9809920at2"/>
<dbReference type="PIRSF" id="PIRSF000505">
    <property type="entry name" value="EPSPS"/>
    <property type="match status" value="1"/>
</dbReference>
<feature type="binding site" evidence="9">
    <location>
        <position position="20"/>
    </location>
    <ligand>
        <name>phosphoenolpyruvate</name>
        <dbReference type="ChEBI" id="CHEBI:58702"/>
    </ligand>
</feature>
<evidence type="ECO:0000259" key="10">
    <source>
        <dbReference type="Pfam" id="PF00275"/>
    </source>
</evidence>
<dbReference type="GO" id="GO:0009423">
    <property type="term" value="P:chorismate biosynthetic process"/>
    <property type="evidence" value="ECO:0007669"/>
    <property type="project" value="UniProtKB-UniRule"/>
</dbReference>
<evidence type="ECO:0000313" key="11">
    <source>
        <dbReference type="EMBL" id="SNZ15787.1"/>
    </source>
</evidence>
<dbReference type="NCBIfam" id="TIGR01356">
    <property type="entry name" value="aroA"/>
    <property type="match status" value="1"/>
</dbReference>
<dbReference type="HAMAP" id="MF_00210">
    <property type="entry name" value="EPSP_synth"/>
    <property type="match status" value="1"/>
</dbReference>
<comment type="pathway">
    <text evidence="2 9">Metabolic intermediate biosynthesis; chorismate biosynthesis; chorismate from D-erythrose 4-phosphate and phosphoenolpyruvate: step 6/7.</text>
</comment>
<dbReference type="UniPathway" id="UPA00053">
    <property type="reaction ID" value="UER00089"/>
</dbReference>
<dbReference type="PROSITE" id="PS00885">
    <property type="entry name" value="EPSP_SYNTHASE_2"/>
    <property type="match status" value="1"/>
</dbReference>
<gene>
    <name evidence="9" type="primary">aroA</name>
    <name evidence="11" type="ORF">SAMN06265353_1448</name>
</gene>
<comment type="subcellular location">
    <subcellularLocation>
        <location evidence="9">Cytoplasm</location>
    </subcellularLocation>
</comment>
<dbReference type="PROSITE" id="PS00104">
    <property type="entry name" value="EPSP_SYNTHASE_1"/>
    <property type="match status" value="1"/>
</dbReference>
<name>A0A285P3F5_9AQUI</name>
<comment type="catalytic activity">
    <reaction evidence="8">
        <text>3-phosphoshikimate + phosphoenolpyruvate = 5-O-(1-carboxyvinyl)-3-phosphoshikimate + phosphate</text>
        <dbReference type="Rhea" id="RHEA:21256"/>
        <dbReference type="ChEBI" id="CHEBI:43474"/>
        <dbReference type="ChEBI" id="CHEBI:57701"/>
        <dbReference type="ChEBI" id="CHEBI:58702"/>
        <dbReference type="ChEBI" id="CHEBI:145989"/>
        <dbReference type="EC" id="2.5.1.19"/>
    </reaction>
    <physiologicalReaction direction="left-to-right" evidence="8">
        <dbReference type="Rhea" id="RHEA:21257"/>
    </physiologicalReaction>
</comment>
<evidence type="ECO:0000256" key="6">
    <source>
        <dbReference type="ARBA" id="ARBA00022679"/>
    </source>
</evidence>
<protein>
    <recommendedName>
        <fullName evidence="9">3-phosphoshikimate 1-carboxyvinyltransferase</fullName>
        <ecNumber evidence="9">2.5.1.19</ecNumber>
    </recommendedName>
    <alternativeName>
        <fullName evidence="9">5-enolpyruvylshikimate-3-phosphate synthase</fullName>
        <shortName evidence="9">EPSP synthase</shortName>
        <shortName evidence="9">EPSPS</shortName>
    </alternativeName>
</protein>
<comment type="caution">
    <text evidence="9">Lacks conserved residue(s) required for the propagation of feature annotation.</text>
</comment>
<dbReference type="GO" id="GO:0003866">
    <property type="term" value="F:3-phosphoshikimate 1-carboxyvinyltransferase activity"/>
    <property type="evidence" value="ECO:0007669"/>
    <property type="project" value="UniProtKB-UniRule"/>
</dbReference>
<keyword evidence="5 9" id="KW-0028">Amino-acid biosynthesis</keyword>